<keyword evidence="2" id="KW-0808">Transferase</keyword>
<dbReference type="Proteomes" id="UP001174908">
    <property type="component" value="Unassembled WGS sequence"/>
</dbReference>
<dbReference type="PANTHER" id="PTHR23416">
    <property type="entry name" value="SIALIC ACID SYNTHASE-RELATED"/>
    <property type="match status" value="1"/>
</dbReference>
<accession>A0ABT7N6F3</accession>
<gene>
    <name evidence="3" type="ORF">QTH91_03465</name>
</gene>
<proteinExistence type="inferred from homology"/>
<dbReference type="InterPro" id="IPR051159">
    <property type="entry name" value="Hexapeptide_acetyltransf"/>
</dbReference>
<evidence type="ECO:0000256" key="2">
    <source>
        <dbReference type="ARBA" id="ARBA00022679"/>
    </source>
</evidence>
<dbReference type="EMBL" id="JASZYV010000001">
    <property type="protein sequence ID" value="MDM0043529.1"/>
    <property type="molecule type" value="Genomic_DNA"/>
</dbReference>
<dbReference type="InterPro" id="IPR011004">
    <property type="entry name" value="Trimer_LpxA-like_sf"/>
</dbReference>
<dbReference type="PANTHER" id="PTHR23416:SF23">
    <property type="entry name" value="ACETYLTRANSFERASE C18B11.09C-RELATED"/>
    <property type="match status" value="1"/>
</dbReference>
<comment type="caution">
    <text evidence="3">The sequence shown here is derived from an EMBL/GenBank/DDBJ whole genome shotgun (WGS) entry which is preliminary data.</text>
</comment>
<dbReference type="SUPFAM" id="SSF51161">
    <property type="entry name" value="Trimeric LpxA-like enzymes"/>
    <property type="match status" value="1"/>
</dbReference>
<evidence type="ECO:0000313" key="3">
    <source>
        <dbReference type="EMBL" id="MDM0043529.1"/>
    </source>
</evidence>
<dbReference type="RefSeq" id="WP_286658632.1">
    <property type="nucleotide sequence ID" value="NZ_JASZYV010000001.1"/>
</dbReference>
<dbReference type="Gene3D" id="2.160.10.10">
    <property type="entry name" value="Hexapeptide repeat proteins"/>
    <property type="match status" value="1"/>
</dbReference>
<evidence type="ECO:0000256" key="1">
    <source>
        <dbReference type="ARBA" id="ARBA00007274"/>
    </source>
</evidence>
<organism evidence="3 4">
    <name type="scientific">Variovorax dokdonensis</name>
    <dbReference type="NCBI Taxonomy" id="344883"/>
    <lineage>
        <taxon>Bacteria</taxon>
        <taxon>Pseudomonadati</taxon>
        <taxon>Pseudomonadota</taxon>
        <taxon>Betaproteobacteria</taxon>
        <taxon>Burkholderiales</taxon>
        <taxon>Comamonadaceae</taxon>
        <taxon>Variovorax</taxon>
    </lineage>
</organism>
<protein>
    <submittedName>
        <fullName evidence="3">Colanic acid biosynthesis acetyltransferase</fullName>
    </submittedName>
</protein>
<comment type="similarity">
    <text evidence="1">Belongs to the transferase hexapeptide repeat family.</text>
</comment>
<name>A0ABT7N6F3_9BURK</name>
<dbReference type="CDD" id="cd05825">
    <property type="entry name" value="LbH_wcaF_like"/>
    <property type="match status" value="1"/>
</dbReference>
<sequence length="188" mass="20204">MTILDARVSAPSEGGPSFSLSNRLVRAAWLVVWAVAASWTPRQLAPWRRLLLRCFGARMAPGSDVRASARVWYPANLSMDERAVIGPQVNVYSMGLIEVGHDALVSQGAHLCAGSHDSDSPEFQLVAKPIRIGAHAWVAAEAFVGPGANVGEGAVVGARAVVFGELQPWTIYSGNPARVIRPRRREGR</sequence>
<evidence type="ECO:0000313" key="4">
    <source>
        <dbReference type="Proteomes" id="UP001174908"/>
    </source>
</evidence>
<reference evidence="3" key="1">
    <citation type="submission" date="2023-06" db="EMBL/GenBank/DDBJ databases">
        <authorList>
            <person name="Jiang Y."/>
            <person name="Liu Q."/>
        </authorList>
    </citation>
    <scope>NUCLEOTIDE SEQUENCE</scope>
    <source>
        <strain evidence="3">CGMCC 1.12089</strain>
    </source>
</reference>
<keyword evidence="4" id="KW-1185">Reference proteome</keyword>